<dbReference type="RefSeq" id="WP_089608781.1">
    <property type="nucleotide sequence ID" value="NZ_CP022121.1"/>
</dbReference>
<evidence type="ECO:0000313" key="3">
    <source>
        <dbReference type="Proteomes" id="UP001524944"/>
    </source>
</evidence>
<protein>
    <submittedName>
        <fullName evidence="2">CcmD family protein</fullName>
    </submittedName>
</protein>
<reference evidence="2 3" key="1">
    <citation type="submission" date="2022-08" db="EMBL/GenBank/DDBJ databases">
        <title>Proteogenomics of the novel Dehalobacterium formicoaceticum strain EZ94 highlights a key role of methyltransferases during anaerobic dichloromethane degradation.</title>
        <authorList>
            <person name="Wasmund K."/>
        </authorList>
    </citation>
    <scope>NUCLEOTIDE SEQUENCE [LARGE SCALE GENOMIC DNA]</scope>
    <source>
        <strain evidence="2 3">EZ94</strain>
    </source>
</reference>
<keyword evidence="1" id="KW-0812">Transmembrane</keyword>
<keyword evidence="3" id="KW-1185">Reference proteome</keyword>
<dbReference type="Proteomes" id="UP001524944">
    <property type="component" value="Unassembled WGS sequence"/>
</dbReference>
<keyword evidence="1" id="KW-0472">Membrane</keyword>
<dbReference type="EMBL" id="JANPWE010000002">
    <property type="protein sequence ID" value="MCR6545113.1"/>
    <property type="molecule type" value="Genomic_DNA"/>
</dbReference>
<organism evidence="2 3">
    <name type="scientific">Dehalobacterium formicoaceticum</name>
    <dbReference type="NCBI Taxonomy" id="51515"/>
    <lineage>
        <taxon>Bacteria</taxon>
        <taxon>Bacillati</taxon>
        <taxon>Bacillota</taxon>
        <taxon>Clostridia</taxon>
        <taxon>Eubacteriales</taxon>
        <taxon>Peptococcaceae</taxon>
        <taxon>Dehalobacterium</taxon>
    </lineage>
</organism>
<dbReference type="InterPro" id="IPR030888">
    <property type="entry name" value="Put_ccm"/>
</dbReference>
<proteinExistence type="predicted"/>
<accession>A0ABT1Y2L6</accession>
<gene>
    <name evidence="2" type="ORF">NVS47_06220</name>
</gene>
<sequence>MEYLFWAYGATWLVLFAYTVSLGLRQRKINQEIKWLKQMIQEKES</sequence>
<dbReference type="NCBIfam" id="TIGR04391">
    <property type="entry name" value="CcmD_alt_fam"/>
    <property type="match status" value="1"/>
</dbReference>
<comment type="caution">
    <text evidence="2">The sequence shown here is derived from an EMBL/GenBank/DDBJ whole genome shotgun (WGS) entry which is preliminary data.</text>
</comment>
<evidence type="ECO:0000313" key="2">
    <source>
        <dbReference type="EMBL" id="MCR6545113.1"/>
    </source>
</evidence>
<evidence type="ECO:0000256" key="1">
    <source>
        <dbReference type="SAM" id="Phobius"/>
    </source>
</evidence>
<name>A0ABT1Y2L6_9FIRM</name>
<keyword evidence="1" id="KW-1133">Transmembrane helix</keyword>
<feature type="transmembrane region" description="Helical" evidence="1">
    <location>
        <begin position="6"/>
        <end position="24"/>
    </location>
</feature>